<evidence type="ECO:0000313" key="4">
    <source>
        <dbReference type="Proteomes" id="UP000221394"/>
    </source>
</evidence>
<evidence type="ECO:0000256" key="1">
    <source>
        <dbReference type="PIRSR" id="PIRSR613078-1"/>
    </source>
</evidence>
<dbReference type="InterPro" id="IPR013078">
    <property type="entry name" value="His_Pase_superF_clade-1"/>
</dbReference>
<dbReference type="PANTHER" id="PTHR48100:SF62">
    <property type="entry name" value="GLUCOSYL-3-PHOSPHOGLYCERATE PHOSPHATASE"/>
    <property type="match status" value="1"/>
</dbReference>
<dbReference type="Gene3D" id="3.40.50.1240">
    <property type="entry name" value="Phosphoglycerate mutase-like"/>
    <property type="match status" value="1"/>
</dbReference>
<proteinExistence type="predicted"/>
<dbReference type="InterPro" id="IPR050275">
    <property type="entry name" value="PGM_Phosphatase"/>
</dbReference>
<gene>
    <name evidence="3" type="ORF">ATL41_2588</name>
</gene>
<feature type="binding site" evidence="2">
    <location>
        <position position="61"/>
    </location>
    <ligand>
        <name>substrate</name>
    </ligand>
</feature>
<reference evidence="3 4" key="1">
    <citation type="submission" date="2017-10" db="EMBL/GenBank/DDBJ databases">
        <title>Sequencing the genomes of 1000 actinobacteria strains.</title>
        <authorList>
            <person name="Klenk H.-P."/>
        </authorList>
    </citation>
    <scope>NUCLEOTIDE SEQUENCE [LARGE SCALE GENOMIC DNA]</scope>
    <source>
        <strain evidence="3 4">DSM 21574</strain>
    </source>
</reference>
<name>A0A2A9EHU1_9MICO</name>
<organism evidence="3 4">
    <name type="scientific">Flavimobilis soli</name>
    <dbReference type="NCBI Taxonomy" id="442709"/>
    <lineage>
        <taxon>Bacteria</taxon>
        <taxon>Bacillati</taxon>
        <taxon>Actinomycetota</taxon>
        <taxon>Actinomycetes</taxon>
        <taxon>Micrococcales</taxon>
        <taxon>Jonesiaceae</taxon>
        <taxon>Flavimobilis</taxon>
    </lineage>
</organism>
<dbReference type="EMBL" id="PDJH01000001">
    <property type="protein sequence ID" value="PFG37812.1"/>
    <property type="molecule type" value="Genomic_DNA"/>
</dbReference>
<sequence length="226" mass="24016">MTAGTLVLVRHGRTEYNAAQRLQGQVDIPLDDVGRWQAEVGAQALLARFSPTAIVSSDLQRAAATAQYLGDAVGLEVTYDVRLRERSFGAWEGLTADEMVAGWPDEYAGWKSGSEPTSIGAERRGDVGERFAAAVAEHAEALGPKDVLAVVSHGAAISIAITALLGIDPDTWKGIQGMHNAHWSVLRASGPGATPAWRLTAHNVGPDYPVEHWVAGPDFAIERGSV</sequence>
<accession>A0A2A9EHU1</accession>
<dbReference type="CDD" id="cd07067">
    <property type="entry name" value="HP_PGM_like"/>
    <property type="match status" value="1"/>
</dbReference>
<evidence type="ECO:0000256" key="2">
    <source>
        <dbReference type="PIRSR" id="PIRSR613078-2"/>
    </source>
</evidence>
<dbReference type="SUPFAM" id="SSF53254">
    <property type="entry name" value="Phosphoglycerate mutase-like"/>
    <property type="match status" value="1"/>
</dbReference>
<comment type="caution">
    <text evidence="3">The sequence shown here is derived from an EMBL/GenBank/DDBJ whole genome shotgun (WGS) entry which is preliminary data.</text>
</comment>
<dbReference type="GO" id="GO:0005737">
    <property type="term" value="C:cytoplasm"/>
    <property type="evidence" value="ECO:0007669"/>
    <property type="project" value="TreeGrafter"/>
</dbReference>
<feature type="binding site" evidence="2">
    <location>
        <begin position="10"/>
        <end position="17"/>
    </location>
    <ligand>
        <name>substrate</name>
    </ligand>
</feature>
<dbReference type="InterPro" id="IPR029033">
    <property type="entry name" value="His_PPase_superfam"/>
</dbReference>
<dbReference type="OrthoDB" id="4697614at2"/>
<dbReference type="PANTHER" id="PTHR48100">
    <property type="entry name" value="BROAD-SPECIFICITY PHOSPHATASE YOR283W-RELATED"/>
    <property type="match status" value="1"/>
</dbReference>
<feature type="active site" description="Proton donor/acceptor" evidence="1">
    <location>
        <position position="85"/>
    </location>
</feature>
<evidence type="ECO:0000313" key="3">
    <source>
        <dbReference type="EMBL" id="PFG37812.1"/>
    </source>
</evidence>
<dbReference type="GO" id="GO:0016791">
    <property type="term" value="F:phosphatase activity"/>
    <property type="evidence" value="ECO:0007669"/>
    <property type="project" value="TreeGrafter"/>
</dbReference>
<protein>
    <submittedName>
        <fullName evidence="3">Putative phosphoglycerate mutase</fullName>
    </submittedName>
</protein>
<dbReference type="AlphaFoldDB" id="A0A2A9EHU1"/>
<dbReference type="SMART" id="SM00855">
    <property type="entry name" value="PGAM"/>
    <property type="match status" value="1"/>
</dbReference>
<keyword evidence="4" id="KW-1185">Reference proteome</keyword>
<dbReference type="Proteomes" id="UP000221394">
    <property type="component" value="Unassembled WGS sequence"/>
</dbReference>
<dbReference type="RefSeq" id="WP_098458806.1">
    <property type="nucleotide sequence ID" value="NZ_PDJH01000001.1"/>
</dbReference>
<feature type="active site" description="Tele-phosphohistidine intermediate" evidence="1">
    <location>
        <position position="11"/>
    </location>
</feature>
<dbReference type="Pfam" id="PF00300">
    <property type="entry name" value="His_Phos_1"/>
    <property type="match status" value="1"/>
</dbReference>